<dbReference type="Proteomes" id="UP000000379">
    <property type="component" value="Chromosome"/>
</dbReference>
<dbReference type="AlphaFoldDB" id="D7CXM7"/>
<dbReference type="REBASE" id="26410">
    <property type="entry name" value="TraRQMcrBP"/>
</dbReference>
<dbReference type="eggNOG" id="COG3183">
    <property type="taxonomic scope" value="Bacteria"/>
</dbReference>
<dbReference type="OrthoDB" id="9802640at2"/>
<dbReference type="InterPro" id="IPR003615">
    <property type="entry name" value="HNH_nuc"/>
</dbReference>
<proteinExistence type="predicted"/>
<dbReference type="CDD" id="cd00085">
    <property type="entry name" value="HNHc"/>
    <property type="match status" value="1"/>
</dbReference>
<gene>
    <name evidence="1" type="ordered locus">Trad_1508</name>
</gene>
<keyword evidence="1" id="KW-0378">Hydrolase</keyword>
<dbReference type="GO" id="GO:0004519">
    <property type="term" value="F:endonuclease activity"/>
    <property type="evidence" value="ECO:0007669"/>
    <property type="project" value="UniProtKB-KW"/>
</dbReference>
<reference evidence="2" key="1">
    <citation type="submission" date="2010-05" db="EMBL/GenBank/DDBJ databases">
        <title>The complete genome of Truepera radiovictris DSM 17093.</title>
        <authorList>
            <consortium name="US DOE Joint Genome Institute (JGI-PGF)"/>
            <person name="Lucas S."/>
            <person name="Copeland A."/>
            <person name="Lapidus A."/>
            <person name="Glavina del Rio T."/>
            <person name="Dalin E."/>
            <person name="Tice H."/>
            <person name="Bruce D."/>
            <person name="Goodwin L."/>
            <person name="Pitluck S."/>
            <person name="Kyrpides N."/>
            <person name="Mavromatis K."/>
            <person name="Ovchinnikova G."/>
            <person name="Munk A.C."/>
            <person name="Detter J.C."/>
            <person name="Han C."/>
            <person name="Tapia R."/>
            <person name="Land M."/>
            <person name="Hauser L."/>
            <person name="Markowitz V."/>
            <person name="Cheng J.-F."/>
            <person name="Hugenholtz P."/>
            <person name="Woyke T."/>
            <person name="Wu D."/>
            <person name="Tindall B."/>
            <person name="Pomrenke H.G."/>
            <person name="Brambilla E."/>
            <person name="Klenk H.-P."/>
            <person name="Eisen J.A."/>
        </authorList>
    </citation>
    <scope>NUCLEOTIDE SEQUENCE [LARGE SCALE GENOMIC DNA]</scope>
    <source>
        <strain evidence="2">DSM 17093 / CIP 108686 / LMG 22925 / RQ-24</strain>
    </source>
</reference>
<name>D7CXM7_TRURR</name>
<evidence type="ECO:0000313" key="1">
    <source>
        <dbReference type="EMBL" id="ADI14629.1"/>
    </source>
</evidence>
<accession>D7CXM7</accession>
<organism evidence="1 2">
    <name type="scientific">Truepera radiovictrix (strain DSM 17093 / CIP 108686 / LMG 22925 / RQ-24)</name>
    <dbReference type="NCBI Taxonomy" id="649638"/>
    <lineage>
        <taxon>Bacteria</taxon>
        <taxon>Thermotogati</taxon>
        <taxon>Deinococcota</taxon>
        <taxon>Deinococci</taxon>
        <taxon>Trueperales</taxon>
        <taxon>Trueperaceae</taxon>
        <taxon>Truepera</taxon>
    </lineage>
</organism>
<dbReference type="EMBL" id="CP002049">
    <property type="protein sequence ID" value="ADI14629.1"/>
    <property type="molecule type" value="Genomic_DNA"/>
</dbReference>
<dbReference type="HOGENOM" id="CLU_092681_0_0_0"/>
<dbReference type="KEGG" id="tra:Trad_1508"/>
<reference evidence="1 2" key="2">
    <citation type="journal article" date="2011" name="Stand. Genomic Sci.">
        <title>Complete genome sequence of Truepera radiovictrix type strain (RQ-24).</title>
        <authorList>
            <person name="Ivanova N."/>
            <person name="Rohde C."/>
            <person name="Munk C."/>
            <person name="Nolan M."/>
            <person name="Lucas S."/>
            <person name="Del Rio T.G."/>
            <person name="Tice H."/>
            <person name="Deshpande S."/>
            <person name="Cheng J.F."/>
            <person name="Tapia R."/>
            <person name="Han C."/>
            <person name="Goodwin L."/>
            <person name="Pitluck S."/>
            <person name="Liolios K."/>
            <person name="Mavromatis K."/>
            <person name="Mikhailova N."/>
            <person name="Pati A."/>
            <person name="Chen A."/>
            <person name="Palaniappan K."/>
            <person name="Land M."/>
            <person name="Hauser L."/>
            <person name="Chang Y.J."/>
            <person name="Jeffries C.D."/>
            <person name="Brambilla E."/>
            <person name="Rohde M."/>
            <person name="Goker M."/>
            <person name="Tindall B.J."/>
            <person name="Woyke T."/>
            <person name="Bristow J."/>
            <person name="Eisen J.A."/>
            <person name="Markowitz V."/>
            <person name="Hugenholtz P."/>
            <person name="Kyrpides N.C."/>
            <person name="Klenk H.P."/>
            <person name="Lapidus A."/>
        </authorList>
    </citation>
    <scope>NUCLEOTIDE SEQUENCE [LARGE SCALE GENOMIC DNA]</scope>
    <source>
        <strain evidence="2">DSM 17093 / CIP 108686 / LMG 22925 / RQ-24</strain>
    </source>
</reference>
<dbReference type="RefSeq" id="WP_013177997.1">
    <property type="nucleotide sequence ID" value="NC_014221.1"/>
</dbReference>
<keyword evidence="2" id="KW-1185">Reference proteome</keyword>
<sequence length="239" mass="27089">MLNFDDAEAHLEARPAADVFRALSQLRLTENDLKLLRAHYAAPRMTVTAKEMARRTGYKHFGAANLHYGKLGRRLADALGLALEYPVQSLVTMAWPTGECAWTLRPQVQEALEQLGLVAAAEPQQDPEEEQWLREGKLVRTLTNAYERNPEARRRCLEHYGTACYICGFSFGEVYGEAFRGVIHVHHLTELSQIGEEYVVDPLTDLRPVCPNCHAIIHQRKPAYSLEEVKALLARRRKA</sequence>
<protein>
    <submittedName>
        <fullName evidence="1">HNH endonuclease</fullName>
    </submittedName>
</protein>
<keyword evidence="1" id="KW-0255">Endonuclease</keyword>
<evidence type="ECO:0000313" key="2">
    <source>
        <dbReference type="Proteomes" id="UP000000379"/>
    </source>
</evidence>
<keyword evidence="1" id="KW-0540">Nuclease</keyword>